<keyword evidence="2" id="KW-1185">Reference proteome</keyword>
<comment type="caution">
    <text evidence="1">The sequence shown here is derived from an EMBL/GenBank/DDBJ whole genome shotgun (WGS) entry which is preliminary data.</text>
</comment>
<proteinExistence type="predicted"/>
<dbReference type="EMBL" id="MU393425">
    <property type="protein sequence ID" value="KAI4870141.1"/>
    <property type="molecule type" value="Genomic_DNA"/>
</dbReference>
<dbReference type="Proteomes" id="UP001497700">
    <property type="component" value="Unassembled WGS sequence"/>
</dbReference>
<sequence>MTTNYDGLIEKYCGLEAVDSGNDAGVYRWRRGSTNKYVFHPHGTWKNPAKVVLSTRDYYSVVNDKVVQDTLRATLTDKTILFIGSGAGLGDPNLGKLLEWVGEEYKDLGARHYVLLAEGLEIPVPKLPLNVVTCRDFGEQSNWLRNLMGEGAAREGTIYEIPKRSERALVNAWLGPIDQTDVLRATLDHVRLPFDLVQSVSGRPRVWDDNRSLVRIGGGHSFGKTTLCSSIVESTRQACRQSQFGRSRDSLAYFLCDSEDYGFSFFCRTVIDQLCPPNDVFPALRALYTESTRFHPARAPTAPELHDVLIRILIQLCPNPPPAANETQPGETYLIIDGLDHVEINERDLYLNLIRDILGRNFPHFHLLLSGNVSLRTRQSLDDWAAPTAWTDINCTVGNIRPAMEHYVRQCINNDPQFSLISASSNNSAIGDIVVQRIVDIGRSYNWAFNKMQVLKLLGDRLTDEAEVTQVLDGNTRRVKRRRV</sequence>
<organism evidence="1 2">
    <name type="scientific">Hypoxylon rubiginosum</name>
    <dbReference type="NCBI Taxonomy" id="110542"/>
    <lineage>
        <taxon>Eukaryota</taxon>
        <taxon>Fungi</taxon>
        <taxon>Dikarya</taxon>
        <taxon>Ascomycota</taxon>
        <taxon>Pezizomycotina</taxon>
        <taxon>Sordariomycetes</taxon>
        <taxon>Xylariomycetidae</taxon>
        <taxon>Xylariales</taxon>
        <taxon>Hypoxylaceae</taxon>
        <taxon>Hypoxylon</taxon>
    </lineage>
</organism>
<evidence type="ECO:0000313" key="2">
    <source>
        <dbReference type="Proteomes" id="UP001497700"/>
    </source>
</evidence>
<protein>
    <submittedName>
        <fullName evidence="1">SIR2-like domain-containing protein</fullName>
    </submittedName>
</protein>
<accession>A0ACB9ZES1</accession>
<gene>
    <name evidence="1" type="ORF">F4820DRAFT_285567</name>
</gene>
<name>A0ACB9ZES1_9PEZI</name>
<evidence type="ECO:0000313" key="1">
    <source>
        <dbReference type="EMBL" id="KAI4870141.1"/>
    </source>
</evidence>
<reference evidence="1 2" key="1">
    <citation type="journal article" date="2022" name="New Phytol.">
        <title>Ecological generalism drives hyperdiversity of secondary metabolite gene clusters in xylarialean endophytes.</title>
        <authorList>
            <person name="Franco M.E.E."/>
            <person name="Wisecaver J.H."/>
            <person name="Arnold A.E."/>
            <person name="Ju Y.M."/>
            <person name="Slot J.C."/>
            <person name="Ahrendt S."/>
            <person name="Moore L.P."/>
            <person name="Eastman K.E."/>
            <person name="Scott K."/>
            <person name="Konkel Z."/>
            <person name="Mondo S.J."/>
            <person name="Kuo A."/>
            <person name="Hayes R.D."/>
            <person name="Haridas S."/>
            <person name="Andreopoulos B."/>
            <person name="Riley R."/>
            <person name="LaButti K."/>
            <person name="Pangilinan J."/>
            <person name="Lipzen A."/>
            <person name="Amirebrahimi M."/>
            <person name="Yan J."/>
            <person name="Adam C."/>
            <person name="Keymanesh K."/>
            <person name="Ng V."/>
            <person name="Louie K."/>
            <person name="Northen T."/>
            <person name="Drula E."/>
            <person name="Henrissat B."/>
            <person name="Hsieh H.M."/>
            <person name="Youens-Clark K."/>
            <person name="Lutzoni F."/>
            <person name="Miadlikowska J."/>
            <person name="Eastwood D.C."/>
            <person name="Hamelin R.C."/>
            <person name="Grigoriev I.V."/>
            <person name="U'Ren J.M."/>
        </authorList>
    </citation>
    <scope>NUCLEOTIDE SEQUENCE [LARGE SCALE GENOMIC DNA]</scope>
    <source>
        <strain evidence="1 2">CBS 119005</strain>
    </source>
</reference>